<dbReference type="EMBL" id="JACAGB010000001">
    <property type="protein sequence ID" value="KAF6392561.1"/>
    <property type="molecule type" value="Genomic_DNA"/>
</dbReference>
<feature type="transmembrane region" description="Helical" evidence="1">
    <location>
        <begin position="77"/>
        <end position="100"/>
    </location>
</feature>
<evidence type="ECO:0000313" key="2">
    <source>
        <dbReference type="EMBL" id="KAF6392561.1"/>
    </source>
</evidence>
<protein>
    <submittedName>
        <fullName evidence="2">Uncharacterized protein</fullName>
    </submittedName>
</protein>
<sequence>MSMGPQGFSHGCGSVQLELGYNAVGKGSMQSGASFPLPPAGHSAALLLCARISLPQHFAAPDLIPEPLSFFLVVDFLLSQLSCGFGLCQFFLLVVILKLLCKRQFRRLPRPPSWFSLQYS</sequence>
<reference evidence="2 3" key="1">
    <citation type="journal article" date="2020" name="Nature">
        <title>Six reference-quality genomes reveal evolution of bat adaptations.</title>
        <authorList>
            <person name="Jebb D."/>
            <person name="Huang Z."/>
            <person name="Pippel M."/>
            <person name="Hughes G.M."/>
            <person name="Lavrichenko K."/>
            <person name="Devanna P."/>
            <person name="Winkler S."/>
            <person name="Jermiin L.S."/>
            <person name="Skirmuntt E.C."/>
            <person name="Katzourakis A."/>
            <person name="Burkitt-Gray L."/>
            <person name="Ray D.A."/>
            <person name="Sullivan K.A.M."/>
            <person name="Roscito J.G."/>
            <person name="Kirilenko B.M."/>
            <person name="Davalos L.M."/>
            <person name="Corthals A.P."/>
            <person name="Power M.L."/>
            <person name="Jones G."/>
            <person name="Ransome R.D."/>
            <person name="Dechmann D.K.N."/>
            <person name="Locatelli A.G."/>
            <person name="Puechmaille S.J."/>
            <person name="Fedrigo O."/>
            <person name="Jarvis E.D."/>
            <person name="Hiller M."/>
            <person name="Vernes S.C."/>
            <person name="Myers E.W."/>
            <person name="Teeling E.C."/>
        </authorList>
    </citation>
    <scope>NUCLEOTIDE SEQUENCE [LARGE SCALE GENOMIC DNA]</scope>
    <source>
        <strain evidence="2">MPipKuh1</strain>
        <tissue evidence="2">Flight muscle</tissue>
    </source>
</reference>
<keyword evidence="1" id="KW-0472">Membrane</keyword>
<evidence type="ECO:0000313" key="3">
    <source>
        <dbReference type="Proteomes" id="UP000558488"/>
    </source>
</evidence>
<dbReference type="Proteomes" id="UP000558488">
    <property type="component" value="Unassembled WGS sequence"/>
</dbReference>
<comment type="caution">
    <text evidence="2">The sequence shown here is derived from an EMBL/GenBank/DDBJ whole genome shotgun (WGS) entry which is preliminary data.</text>
</comment>
<name>A0A7J8B218_PIPKU</name>
<keyword evidence="1" id="KW-0812">Transmembrane</keyword>
<keyword evidence="3" id="KW-1185">Reference proteome</keyword>
<proteinExistence type="predicted"/>
<accession>A0A7J8B218</accession>
<keyword evidence="1" id="KW-1133">Transmembrane helix</keyword>
<dbReference type="AlphaFoldDB" id="A0A7J8B218"/>
<evidence type="ECO:0000256" key="1">
    <source>
        <dbReference type="SAM" id="Phobius"/>
    </source>
</evidence>
<gene>
    <name evidence="2" type="ORF">mPipKuh1_007762</name>
</gene>
<organism evidence="2 3">
    <name type="scientific">Pipistrellus kuhlii</name>
    <name type="common">Kuhl's pipistrelle</name>
    <dbReference type="NCBI Taxonomy" id="59472"/>
    <lineage>
        <taxon>Eukaryota</taxon>
        <taxon>Metazoa</taxon>
        <taxon>Chordata</taxon>
        <taxon>Craniata</taxon>
        <taxon>Vertebrata</taxon>
        <taxon>Euteleostomi</taxon>
        <taxon>Mammalia</taxon>
        <taxon>Eutheria</taxon>
        <taxon>Laurasiatheria</taxon>
        <taxon>Chiroptera</taxon>
        <taxon>Yangochiroptera</taxon>
        <taxon>Vespertilionidae</taxon>
        <taxon>Pipistrellus</taxon>
    </lineage>
</organism>